<dbReference type="EMBL" id="KV875098">
    <property type="protein sequence ID" value="OIW29129.1"/>
    <property type="molecule type" value="Genomic_DNA"/>
</dbReference>
<dbReference type="InterPro" id="IPR045170">
    <property type="entry name" value="MTOX"/>
</dbReference>
<keyword evidence="4" id="KW-0274">FAD</keyword>
<dbReference type="Gene3D" id="3.30.9.10">
    <property type="entry name" value="D-Amino Acid Oxidase, subunit A, domain 2"/>
    <property type="match status" value="1"/>
</dbReference>
<sequence length="453" mass="51128">MDKSVAILIVGGSGTFGLSTAWHLSQAGYTNIQCIDRWPAPSLSSAGYDRNKASQRRIVRTEYSSPVYTKLAHEAFELWKNPLFKDVFHHTGWIFATDGTEDLGRRSNFHKCVQNTRNHGDASAMVSLPNWEAAVAKCPVLASHPNHKLHKEKFEGIYNGNAGWVNSTDAMAVIFRECRRNGVKFASGPAGTASSLLRADDGKTVIGVLAEDNTEWLADKIVLATGAYSDTLLDFKSQTQACAYVVTHMKMTEDQYQRYKDNPVLNMLSSSRQEQSQHESLLTLRLGSSTDTTYINTVLSDNPACRWGPISVPRDKAYHPFDTQPLQGHNLTMNFVKYLLPELKDAEIVSSKMCWDMECHDYAWLIGAHPDSPNTLFLATGGSGHSFKNIVHVGKFVMQAMEDTLDPYYKDMWRWRPDRIGKDPESAERFTRPKYELRDQVGWKHDRKHMSKL</sequence>
<protein>
    <submittedName>
        <fullName evidence="7">FAD-dependent oxidoreductase</fullName>
    </submittedName>
</protein>
<evidence type="ECO:0000256" key="5">
    <source>
        <dbReference type="ARBA" id="ARBA00023002"/>
    </source>
</evidence>
<evidence type="ECO:0000313" key="8">
    <source>
        <dbReference type="Proteomes" id="UP000182658"/>
    </source>
</evidence>
<dbReference type="SUPFAM" id="SSF51905">
    <property type="entry name" value="FAD/NAD(P)-binding domain"/>
    <property type="match status" value="1"/>
</dbReference>
<organism evidence="7 8">
    <name type="scientific">Coniochaeta ligniaria NRRL 30616</name>
    <dbReference type="NCBI Taxonomy" id="1408157"/>
    <lineage>
        <taxon>Eukaryota</taxon>
        <taxon>Fungi</taxon>
        <taxon>Dikarya</taxon>
        <taxon>Ascomycota</taxon>
        <taxon>Pezizomycotina</taxon>
        <taxon>Sordariomycetes</taxon>
        <taxon>Sordariomycetidae</taxon>
        <taxon>Coniochaetales</taxon>
        <taxon>Coniochaetaceae</taxon>
        <taxon>Coniochaeta</taxon>
    </lineage>
</organism>
<dbReference type="GO" id="GO:0050660">
    <property type="term" value="F:flavin adenine dinucleotide binding"/>
    <property type="evidence" value="ECO:0007669"/>
    <property type="project" value="InterPro"/>
</dbReference>
<dbReference type="Gene3D" id="3.50.50.60">
    <property type="entry name" value="FAD/NAD(P)-binding domain"/>
    <property type="match status" value="1"/>
</dbReference>
<evidence type="ECO:0000313" key="7">
    <source>
        <dbReference type="EMBL" id="OIW29129.1"/>
    </source>
</evidence>
<dbReference type="PANTHER" id="PTHR10961">
    <property type="entry name" value="PEROXISOMAL SARCOSINE OXIDASE"/>
    <property type="match status" value="1"/>
</dbReference>
<dbReference type="Proteomes" id="UP000182658">
    <property type="component" value="Unassembled WGS sequence"/>
</dbReference>
<evidence type="ECO:0000256" key="3">
    <source>
        <dbReference type="ARBA" id="ARBA00022630"/>
    </source>
</evidence>
<dbReference type="Pfam" id="PF01266">
    <property type="entry name" value="DAO"/>
    <property type="match status" value="1"/>
</dbReference>
<keyword evidence="8" id="KW-1185">Reference proteome</keyword>
<dbReference type="AlphaFoldDB" id="A0A1J7J778"/>
<evidence type="ECO:0000259" key="6">
    <source>
        <dbReference type="Pfam" id="PF01266"/>
    </source>
</evidence>
<proteinExistence type="inferred from homology"/>
<dbReference type="InterPro" id="IPR006076">
    <property type="entry name" value="FAD-dep_OxRdtase"/>
</dbReference>
<comment type="cofactor">
    <cofactor evidence="1">
        <name>FAD</name>
        <dbReference type="ChEBI" id="CHEBI:57692"/>
    </cofactor>
</comment>
<keyword evidence="3" id="KW-0285">Flavoprotein</keyword>
<dbReference type="STRING" id="1408157.A0A1J7J778"/>
<dbReference type="PANTHER" id="PTHR10961:SF26">
    <property type="entry name" value="L-SACCHAROPINE OXIDASE"/>
    <property type="match status" value="1"/>
</dbReference>
<evidence type="ECO:0000256" key="2">
    <source>
        <dbReference type="ARBA" id="ARBA00010989"/>
    </source>
</evidence>
<dbReference type="GO" id="GO:0008115">
    <property type="term" value="F:sarcosine oxidase activity"/>
    <property type="evidence" value="ECO:0007669"/>
    <property type="project" value="TreeGrafter"/>
</dbReference>
<accession>A0A1J7J778</accession>
<name>A0A1J7J778_9PEZI</name>
<dbReference type="OrthoDB" id="2219495at2759"/>
<evidence type="ECO:0000256" key="4">
    <source>
        <dbReference type="ARBA" id="ARBA00022827"/>
    </source>
</evidence>
<comment type="similarity">
    <text evidence="2">Belongs to the MSOX/MTOX family.</text>
</comment>
<dbReference type="InParanoid" id="A0A1J7J778"/>
<dbReference type="GO" id="GO:0051698">
    <property type="term" value="F:saccharopine oxidase activity"/>
    <property type="evidence" value="ECO:0007669"/>
    <property type="project" value="TreeGrafter"/>
</dbReference>
<feature type="domain" description="FAD dependent oxidoreductase" evidence="6">
    <location>
        <begin position="8"/>
        <end position="397"/>
    </location>
</feature>
<reference evidence="7 8" key="1">
    <citation type="submission" date="2016-10" db="EMBL/GenBank/DDBJ databases">
        <title>Draft genome sequence of Coniochaeta ligniaria NRRL30616, a lignocellulolytic fungus for bioabatement of inhibitors in plant biomass hydrolysates.</title>
        <authorList>
            <consortium name="DOE Joint Genome Institute"/>
            <person name="Jimenez D.J."/>
            <person name="Hector R.E."/>
            <person name="Riley R."/>
            <person name="Sun H."/>
            <person name="Grigoriev I.V."/>
            <person name="Van Elsas J.D."/>
            <person name="Nichols N.N."/>
        </authorList>
    </citation>
    <scope>NUCLEOTIDE SEQUENCE [LARGE SCALE GENOMIC DNA]</scope>
    <source>
        <strain evidence="7 8">NRRL 30616</strain>
    </source>
</reference>
<gene>
    <name evidence="7" type="ORF">CONLIGDRAFT_704563</name>
</gene>
<keyword evidence="5" id="KW-0560">Oxidoreductase</keyword>
<evidence type="ECO:0000256" key="1">
    <source>
        <dbReference type="ARBA" id="ARBA00001974"/>
    </source>
</evidence>
<dbReference type="InterPro" id="IPR036188">
    <property type="entry name" value="FAD/NAD-bd_sf"/>
</dbReference>